<accession>A0AAV1ZJL1</accession>
<name>A0AAV1ZJL1_9ARAC</name>
<proteinExistence type="predicted"/>
<feature type="compositionally biased region" description="Basic and acidic residues" evidence="1">
    <location>
        <begin position="65"/>
        <end position="74"/>
    </location>
</feature>
<feature type="region of interest" description="Disordered" evidence="1">
    <location>
        <begin position="227"/>
        <end position="259"/>
    </location>
</feature>
<gene>
    <name evidence="2" type="ORF">LARSCL_LOCUS6045</name>
</gene>
<protein>
    <submittedName>
        <fullName evidence="2">Uncharacterized protein</fullName>
    </submittedName>
</protein>
<feature type="region of interest" description="Disordered" evidence="1">
    <location>
        <begin position="1"/>
        <end position="91"/>
    </location>
</feature>
<sequence length="544" mass="63711">MESKEQSKDNFQEREDDKYQKDDPQIKTEMENNEQAEDMAEHDETNLDFSSINRKRKIAADETDSTTRPREIPKTIKYQKSNRNEKRHTTSLRRKLLKSVTKKKLFSVTKKKLFHFPSVPLALSGKNSISQSNLQDLQPKKSRIADEGKKETGNLINIVTDSSLQNQRASELNQPAGTPQSTTARAISPITTMKSQSQKKVRTGEEVWEHFKWFLRTNKESFDRIVTGGTRRENMETSDNENHSLHEGAKTDRELTSQCSGELVKTETKYATNEMKDSLEKQKSSAHDHSLARAQKYFEKDRLYLSKKVTEYDNLLMINKMDTQREKNMQKKIKFLAHSKKLQKTLDESLDILFNYDEHFDTTKRYLMETYSFNLSNIKCLMDLPLSETNIMRFFTLFLYLNKSLYSEVPIENFLKSINTDNFAFAYRRYQERKTVQNVERKVSENVAINFVGGFNGHLEKYLLKFKDEIPHHEKKSFEDYQNYIDDLKLAVRENLICLYMLISAGSLTLTPLAKYFCECRKTTVLEFLFLDTRRLDVFPLAKK</sequence>
<dbReference type="EMBL" id="CAXIEN010000057">
    <property type="protein sequence ID" value="CAL1271830.1"/>
    <property type="molecule type" value="Genomic_DNA"/>
</dbReference>
<keyword evidence="3" id="KW-1185">Reference proteome</keyword>
<evidence type="ECO:0000313" key="2">
    <source>
        <dbReference type="EMBL" id="CAL1271830.1"/>
    </source>
</evidence>
<feature type="compositionally biased region" description="Acidic residues" evidence="1">
    <location>
        <begin position="31"/>
        <end position="41"/>
    </location>
</feature>
<feature type="compositionally biased region" description="Basic and acidic residues" evidence="1">
    <location>
        <begin position="1"/>
        <end position="30"/>
    </location>
</feature>
<feature type="compositionally biased region" description="Basic and acidic residues" evidence="1">
    <location>
        <begin position="230"/>
        <end position="255"/>
    </location>
</feature>
<comment type="caution">
    <text evidence="2">The sequence shown here is derived from an EMBL/GenBank/DDBJ whole genome shotgun (WGS) entry which is preliminary data.</text>
</comment>
<dbReference type="Proteomes" id="UP001497382">
    <property type="component" value="Unassembled WGS sequence"/>
</dbReference>
<dbReference type="AlphaFoldDB" id="A0AAV1ZJL1"/>
<reference evidence="2 3" key="1">
    <citation type="submission" date="2024-04" db="EMBL/GenBank/DDBJ databases">
        <authorList>
            <person name="Rising A."/>
            <person name="Reimegard J."/>
            <person name="Sonavane S."/>
            <person name="Akerstrom W."/>
            <person name="Nylinder S."/>
            <person name="Hedman E."/>
            <person name="Kallberg Y."/>
        </authorList>
    </citation>
    <scope>NUCLEOTIDE SEQUENCE [LARGE SCALE GENOMIC DNA]</scope>
</reference>
<evidence type="ECO:0000313" key="3">
    <source>
        <dbReference type="Proteomes" id="UP001497382"/>
    </source>
</evidence>
<organism evidence="2 3">
    <name type="scientific">Larinioides sclopetarius</name>
    <dbReference type="NCBI Taxonomy" id="280406"/>
    <lineage>
        <taxon>Eukaryota</taxon>
        <taxon>Metazoa</taxon>
        <taxon>Ecdysozoa</taxon>
        <taxon>Arthropoda</taxon>
        <taxon>Chelicerata</taxon>
        <taxon>Arachnida</taxon>
        <taxon>Araneae</taxon>
        <taxon>Araneomorphae</taxon>
        <taxon>Entelegynae</taxon>
        <taxon>Araneoidea</taxon>
        <taxon>Araneidae</taxon>
        <taxon>Larinioides</taxon>
    </lineage>
</organism>
<evidence type="ECO:0000256" key="1">
    <source>
        <dbReference type="SAM" id="MobiDB-lite"/>
    </source>
</evidence>